<dbReference type="PROSITE" id="PS51257">
    <property type="entry name" value="PROKAR_LIPOPROTEIN"/>
    <property type="match status" value="1"/>
</dbReference>
<gene>
    <name evidence="3" type="ORF">PAQU9191_03758</name>
</gene>
<accession>A0A1Y6L1U9</accession>
<proteinExistence type="predicted"/>
<feature type="domain" description="Dystroglycan-type cadherin-like" evidence="2">
    <location>
        <begin position="350"/>
        <end position="448"/>
    </location>
</feature>
<dbReference type="GO" id="GO:0016020">
    <property type="term" value="C:membrane"/>
    <property type="evidence" value="ECO:0007669"/>
    <property type="project" value="InterPro"/>
</dbReference>
<dbReference type="AlphaFoldDB" id="A0A1Y6L1U9"/>
<protein>
    <recommendedName>
        <fullName evidence="2">Dystroglycan-type cadherin-like domain-containing protein</fullName>
    </recommendedName>
</protein>
<dbReference type="InterPro" id="IPR013783">
    <property type="entry name" value="Ig-like_fold"/>
</dbReference>
<evidence type="ECO:0000313" key="4">
    <source>
        <dbReference type="Proteomes" id="UP000196485"/>
    </source>
</evidence>
<dbReference type="RefSeq" id="WP_087821998.1">
    <property type="nucleotide sequence ID" value="NZ_FYAH01000016.1"/>
</dbReference>
<evidence type="ECO:0000256" key="1">
    <source>
        <dbReference type="SAM" id="SignalP"/>
    </source>
</evidence>
<sequence>MQFKLSLLTGSLLAALALTGCDSDSSSDSNANIKPPVTPSETVTIKAIDGYLVNAEVKVDADGDASNGCELPLGTTTAGGEFNLPIKYQNNQVCIVAIEDKTIDEDRGIVATAFDLTAPAGSTVVTPMTNLVVEVMAANNELTAETAQAEVIKTLTDNGLEITTEQAFGDFIKDTSIEAKKISIIAESLTDNNDKTLEQQLEITSQITVQIKDKDDSTLEDFAPEITITDNGEAVVTENYRPTITKSLTIADVELNAAITDIDLNTYFEDKDVLTYTIKVKNAENKTIALTDLGLTETNNILSGTARIAGIFTLYITANDGKVNSHALTSSLTVTTPNTAPTVNNEVEATLQQQLKDLTLTQGENITNANIAITDLFNDVDGDELTITTTTTDNGIVAKINTNNELVLTGTPTKQGELTLTLTATDGINDQAATATFVTTVLEAITPPPPEVTHPLVGKTWYVIEEGTNGDQFSQTWCDSVRFDNGSIYFNDRTVANRNKCSDAATIGGSYEIVEGTIKVQSGSDALAYNVVSDMNVSLPNTQVVTLTEGEYTERYTYFEKQSDAEKRLNIASNGGPEVRDIPAILPAMTEDDYQLGMYSVQMSNDGQMNNVALWLDSDTGFSCDNANEFYRHFVLTSATFNDSNGISGMCNNVTEDEITNAVINFAVPSDFKLDENYSLIGYVNSGDKALLENIKLNLIWKGEGNQE</sequence>
<dbReference type="EMBL" id="FYAH01000016">
    <property type="protein sequence ID" value="SMY18410.1"/>
    <property type="molecule type" value="Genomic_DNA"/>
</dbReference>
<feature type="signal peptide" evidence="1">
    <location>
        <begin position="1"/>
        <end position="20"/>
    </location>
</feature>
<organism evidence="3 4">
    <name type="scientific">Photobacterium aquimaris</name>
    <dbReference type="NCBI Taxonomy" id="512643"/>
    <lineage>
        <taxon>Bacteria</taxon>
        <taxon>Pseudomonadati</taxon>
        <taxon>Pseudomonadota</taxon>
        <taxon>Gammaproteobacteria</taxon>
        <taxon>Vibrionales</taxon>
        <taxon>Vibrionaceae</taxon>
        <taxon>Photobacterium</taxon>
    </lineage>
</organism>
<feature type="chain" id="PRO_5012802965" description="Dystroglycan-type cadherin-like domain-containing protein" evidence="1">
    <location>
        <begin position="21"/>
        <end position="708"/>
    </location>
</feature>
<name>A0A1Y6L1U9_9GAMM</name>
<evidence type="ECO:0000313" key="3">
    <source>
        <dbReference type="EMBL" id="SMY18410.1"/>
    </source>
</evidence>
<keyword evidence="1" id="KW-0732">Signal</keyword>
<dbReference type="Proteomes" id="UP000196485">
    <property type="component" value="Unassembled WGS sequence"/>
</dbReference>
<keyword evidence="4" id="KW-1185">Reference proteome</keyword>
<dbReference type="SMART" id="SM00736">
    <property type="entry name" value="CADG"/>
    <property type="match status" value="1"/>
</dbReference>
<evidence type="ECO:0000259" key="2">
    <source>
        <dbReference type="SMART" id="SM00736"/>
    </source>
</evidence>
<dbReference type="InterPro" id="IPR006644">
    <property type="entry name" value="Cadg"/>
</dbReference>
<dbReference type="Gene3D" id="2.60.40.10">
    <property type="entry name" value="Immunoglobulins"/>
    <property type="match status" value="2"/>
</dbReference>
<reference evidence="4" key="1">
    <citation type="submission" date="2017-06" db="EMBL/GenBank/DDBJ databases">
        <authorList>
            <person name="Rodrigo-Torres L."/>
            <person name="Arahal R. D."/>
            <person name="Lucena T."/>
        </authorList>
    </citation>
    <scope>NUCLEOTIDE SEQUENCE [LARGE SCALE GENOMIC DNA]</scope>
    <source>
        <strain evidence="4">type strain: CECT 9192</strain>
    </source>
</reference>